<keyword evidence="5" id="KW-0813">Transport</keyword>
<dbReference type="Pfam" id="PF02687">
    <property type="entry name" value="FtsX"/>
    <property type="match status" value="2"/>
</dbReference>
<evidence type="ECO:0000256" key="11">
    <source>
        <dbReference type="SAM" id="Phobius"/>
    </source>
</evidence>
<accession>A0A0R1NA38</accession>
<reference evidence="13 14" key="1">
    <citation type="journal article" date="2015" name="Genome Announc.">
        <title>Expanding the biotechnology potential of lactobacilli through comparative genomics of 213 strains and associated genera.</title>
        <authorList>
            <person name="Sun Z."/>
            <person name="Harris H.M."/>
            <person name="McCann A."/>
            <person name="Guo C."/>
            <person name="Argimon S."/>
            <person name="Zhang W."/>
            <person name="Yang X."/>
            <person name="Jeffery I.B."/>
            <person name="Cooney J.C."/>
            <person name="Kagawa T.F."/>
            <person name="Liu W."/>
            <person name="Song Y."/>
            <person name="Salvetti E."/>
            <person name="Wrobel A."/>
            <person name="Rasinkangas P."/>
            <person name="Parkhill J."/>
            <person name="Rea M.C."/>
            <person name="O'Sullivan O."/>
            <person name="Ritari J."/>
            <person name="Douillard F.P."/>
            <person name="Paul Ross R."/>
            <person name="Yang R."/>
            <person name="Briner A.E."/>
            <person name="Felis G.E."/>
            <person name="de Vos W.M."/>
            <person name="Barrangou R."/>
            <person name="Klaenhammer T.R."/>
            <person name="Caufield P.W."/>
            <person name="Cui Y."/>
            <person name="Zhang H."/>
            <person name="O'Toole P.W."/>
        </authorList>
    </citation>
    <scope>NUCLEOTIDE SEQUENCE [LARGE SCALE GENOMIC DNA]</scope>
    <source>
        <strain evidence="13 14">DSM 12744</strain>
    </source>
</reference>
<evidence type="ECO:0000256" key="4">
    <source>
        <dbReference type="ARBA" id="ARBA00016962"/>
    </source>
</evidence>
<dbReference type="Proteomes" id="UP000051330">
    <property type="component" value="Unassembled WGS sequence"/>
</dbReference>
<evidence type="ECO:0000256" key="3">
    <source>
        <dbReference type="ARBA" id="ARBA00011131"/>
    </source>
</evidence>
<comment type="caution">
    <text evidence="13">The sequence shown here is derived from an EMBL/GenBank/DDBJ whole genome shotgun (WGS) entry which is preliminary data.</text>
</comment>
<protein>
    <recommendedName>
        <fullName evidence="4">Putative hemin transport system permease protein HrtB</fullName>
    </recommendedName>
</protein>
<evidence type="ECO:0000256" key="6">
    <source>
        <dbReference type="ARBA" id="ARBA00022475"/>
    </source>
</evidence>
<comment type="function">
    <text evidence="10">Part of the ABC transporter complex hrt involved in hemin import. Responsible for the translocation of the substrate across the membrane.</text>
</comment>
<feature type="domain" description="ABC3 transporter permease C-terminal" evidence="12">
    <location>
        <begin position="658"/>
        <end position="773"/>
    </location>
</feature>
<keyword evidence="8 11" id="KW-1133">Transmembrane helix</keyword>
<evidence type="ECO:0000256" key="10">
    <source>
        <dbReference type="ARBA" id="ARBA00024973"/>
    </source>
</evidence>
<dbReference type="PANTHER" id="PTHR43738:SF1">
    <property type="entry name" value="HEMIN TRANSPORT SYSTEM PERMEASE PROTEIN HRTB-RELATED"/>
    <property type="match status" value="1"/>
</dbReference>
<comment type="similarity">
    <text evidence="2">Belongs to the ABC-4 integral membrane protein family. HrtB subfamily.</text>
</comment>
<comment type="subunit">
    <text evidence="3">The complex is composed of two ATP-binding proteins (HrtA), two transmembrane proteins (HrtB) and a solute-binding protein.</text>
</comment>
<dbReference type="STRING" id="1423792.FD09_GL000416"/>
<dbReference type="PATRIC" id="fig|1423792.3.peg.420"/>
<keyword evidence="14" id="KW-1185">Reference proteome</keyword>
<evidence type="ECO:0000256" key="5">
    <source>
        <dbReference type="ARBA" id="ARBA00022448"/>
    </source>
</evidence>
<organism evidence="13 14">
    <name type="scientific">Schleiferilactobacillus perolens DSM 12744</name>
    <dbReference type="NCBI Taxonomy" id="1423792"/>
    <lineage>
        <taxon>Bacteria</taxon>
        <taxon>Bacillati</taxon>
        <taxon>Bacillota</taxon>
        <taxon>Bacilli</taxon>
        <taxon>Lactobacillales</taxon>
        <taxon>Lactobacillaceae</taxon>
        <taxon>Schleiferilactobacillus</taxon>
    </lineage>
</organism>
<feature type="transmembrane region" description="Helical" evidence="11">
    <location>
        <begin position="424"/>
        <end position="444"/>
    </location>
</feature>
<name>A0A0R1NA38_9LACO</name>
<dbReference type="RefSeq" id="WP_057817736.1">
    <property type="nucleotide sequence ID" value="NZ_AZEC01000001.1"/>
</dbReference>
<feature type="transmembrane region" description="Helical" evidence="11">
    <location>
        <begin position="247"/>
        <end position="270"/>
    </location>
</feature>
<feature type="transmembrane region" description="Helical" evidence="11">
    <location>
        <begin position="653"/>
        <end position="679"/>
    </location>
</feature>
<gene>
    <name evidence="13" type="ORF">FD09_GL000416</name>
</gene>
<keyword evidence="7 11" id="KW-0812">Transmembrane</keyword>
<proteinExistence type="inferred from homology"/>
<dbReference type="GO" id="GO:0005886">
    <property type="term" value="C:plasma membrane"/>
    <property type="evidence" value="ECO:0007669"/>
    <property type="project" value="UniProtKB-SubCell"/>
</dbReference>
<feature type="transmembrane region" description="Helical" evidence="11">
    <location>
        <begin position="339"/>
        <end position="364"/>
    </location>
</feature>
<keyword evidence="6" id="KW-1003">Cell membrane</keyword>
<evidence type="ECO:0000256" key="1">
    <source>
        <dbReference type="ARBA" id="ARBA00004651"/>
    </source>
</evidence>
<evidence type="ECO:0000259" key="12">
    <source>
        <dbReference type="Pfam" id="PF02687"/>
    </source>
</evidence>
<feature type="domain" description="ABC3 transporter permease C-terminal" evidence="12">
    <location>
        <begin position="253"/>
        <end position="377"/>
    </location>
</feature>
<evidence type="ECO:0000313" key="13">
    <source>
        <dbReference type="EMBL" id="KRL14757.1"/>
    </source>
</evidence>
<evidence type="ECO:0000256" key="2">
    <source>
        <dbReference type="ARBA" id="ARBA00008697"/>
    </source>
</evidence>
<evidence type="ECO:0000256" key="7">
    <source>
        <dbReference type="ARBA" id="ARBA00022692"/>
    </source>
</evidence>
<sequence>MGIINRLTLRTLQGEKGRTILTILSMGVAATLAVASLVGFTSAQSSLYHKSIQDTGGMQVAISNIPRKNVASLVKNGGFEKVVTGSNLGTVKPLSGITDWESDQLPTLTGMDPVALKTLVTPILTTGRLPRTTSELLVPSNVGIKYKAGGVVRLQTINGPKNFTVVGSVTGFHDFANAYTWITYQKNLANRPALVAGSLKNLNRVQANMTALAKRYGVPDPLLNVRFADRALALLGAGSNLRDKATIVTLLAIMLAIIGIAAGMMIYTSINLSVRSRIQRYGLLRSIGATPKQIRKLVYREGVTLILPALVLGYAAGIGGISVTMATLNQYFTKMEIDIHLYLAISPWPLVGSALFMILITFLASARPAARAAGVSPLAAVRDNLTTPKLRRRQLKPGIWGRLAPTPLSRLAVKNYRRSGGVRWTMIATLSISIMIFVGFTEFARTVLRDVSNDFDPVADISGDGYATQSIAKPLAQLKTTPGVADAFAAKTAGLELSKRPTGFRMSDMTAWIVPDQVLKNQFDKKTTLISTTTRVYVNGQRRIDRNLPASFQGDLQFKKYGTIHVDQTITPNNILYRTVGDGLVISESQYARITKDVKLESKGNPVRYAVTLTNKKDHAAVFKAVQQIFPGNGWDSIAGDQTNKGILTAAQLLVYGFLALLSLVSLANIINHIFANLLQRRRQLAMLQSIGTTPPQIAGMLAIENGLLLVASLFWGSVLGTLLTMVLLNQLSGVYQVGFRLPWLEIGIVAAVLLVVWLIFNFVSYRLVRRQDIDHWLRLN</sequence>
<dbReference type="EMBL" id="AZEC01000001">
    <property type="protein sequence ID" value="KRL14757.1"/>
    <property type="molecule type" value="Genomic_DNA"/>
</dbReference>
<dbReference type="PANTHER" id="PTHR43738">
    <property type="entry name" value="ABC TRANSPORTER, MEMBRANE PROTEIN"/>
    <property type="match status" value="1"/>
</dbReference>
<feature type="transmembrane region" description="Helical" evidence="11">
    <location>
        <begin position="302"/>
        <end position="327"/>
    </location>
</feature>
<feature type="transmembrane region" description="Helical" evidence="11">
    <location>
        <begin position="708"/>
        <end position="729"/>
    </location>
</feature>
<evidence type="ECO:0000256" key="8">
    <source>
        <dbReference type="ARBA" id="ARBA00022989"/>
    </source>
</evidence>
<evidence type="ECO:0000313" key="14">
    <source>
        <dbReference type="Proteomes" id="UP000051330"/>
    </source>
</evidence>
<dbReference type="AlphaFoldDB" id="A0A0R1NA38"/>
<dbReference type="InterPro" id="IPR003838">
    <property type="entry name" value="ABC3_permease_C"/>
</dbReference>
<keyword evidence="9 11" id="KW-0472">Membrane</keyword>
<feature type="transmembrane region" description="Helical" evidence="11">
    <location>
        <begin position="749"/>
        <end position="769"/>
    </location>
</feature>
<feature type="transmembrane region" description="Helical" evidence="11">
    <location>
        <begin position="20"/>
        <end position="40"/>
    </location>
</feature>
<evidence type="ECO:0000256" key="9">
    <source>
        <dbReference type="ARBA" id="ARBA00023136"/>
    </source>
</evidence>
<comment type="subcellular location">
    <subcellularLocation>
        <location evidence="1">Cell membrane</location>
        <topology evidence="1">Multi-pass membrane protein</topology>
    </subcellularLocation>
</comment>
<dbReference type="InterPro" id="IPR051125">
    <property type="entry name" value="ABC-4/HrtB_transporter"/>
</dbReference>